<comment type="caution">
    <text evidence="8">The sequence shown here is derived from an EMBL/GenBank/DDBJ whole genome shotgun (WGS) entry which is preliminary data.</text>
</comment>
<dbReference type="STRING" id="418784.A0A2P7YUL1"/>
<gene>
    <name evidence="8" type="ORF">C7M61_001451</name>
</gene>
<sequence length="125" mass="14053">MSALLILGSLVLLHAGYCSYEYHAFVKTTGSFVPTEIILEVVIGLVIINFGALSSIKSRYRLGITHDEVVWPPLTFLMPINLSEATGVVNSLGISEHEELETRRDFIDVKQKRKEYTEWLANQEA</sequence>
<dbReference type="AlphaFoldDB" id="A0A2P7YUL1"/>
<dbReference type="InterPro" id="IPR018937">
    <property type="entry name" value="MMgT"/>
</dbReference>
<dbReference type="GO" id="GO:0072546">
    <property type="term" value="C:EMC complex"/>
    <property type="evidence" value="ECO:0007669"/>
    <property type="project" value="TreeGrafter"/>
</dbReference>
<evidence type="ECO:0000313" key="8">
    <source>
        <dbReference type="EMBL" id="PSK39649.1"/>
    </source>
</evidence>
<protein>
    <recommendedName>
        <fullName evidence="10">Membrane magnesium transporter</fullName>
    </recommendedName>
</protein>
<dbReference type="PANTHER" id="PTHR28144:SF1">
    <property type="entry name" value="ER MEMBRANE PROTEIN COMPLEX SUBUNIT 5"/>
    <property type="match status" value="1"/>
</dbReference>
<name>A0A2P7YUL1_9ASCO</name>
<keyword evidence="4 6" id="KW-1133">Transmembrane helix</keyword>
<dbReference type="Proteomes" id="UP000241107">
    <property type="component" value="Unassembled WGS sequence"/>
</dbReference>
<evidence type="ECO:0008006" key="10">
    <source>
        <dbReference type="Google" id="ProtNLM"/>
    </source>
</evidence>
<organism evidence="8 9">
    <name type="scientific">Candidozyma pseudohaemuli</name>
    <dbReference type="NCBI Taxonomy" id="418784"/>
    <lineage>
        <taxon>Eukaryota</taxon>
        <taxon>Fungi</taxon>
        <taxon>Dikarya</taxon>
        <taxon>Ascomycota</taxon>
        <taxon>Saccharomycotina</taxon>
        <taxon>Pichiomycetes</taxon>
        <taxon>Metschnikowiaceae</taxon>
        <taxon>Candidozyma</taxon>
    </lineage>
</organism>
<dbReference type="OrthoDB" id="44756at2759"/>
<feature type="chain" id="PRO_5015124619" description="Membrane magnesium transporter" evidence="7">
    <location>
        <begin position="19"/>
        <end position="125"/>
    </location>
</feature>
<feature type="signal peptide" evidence="7">
    <location>
        <begin position="1"/>
        <end position="18"/>
    </location>
</feature>
<comment type="subcellular location">
    <subcellularLocation>
        <location evidence="1">Endomembrane system</location>
        <topology evidence="1">Multi-pass membrane protein</topology>
    </subcellularLocation>
</comment>
<evidence type="ECO:0000256" key="7">
    <source>
        <dbReference type="SAM" id="SignalP"/>
    </source>
</evidence>
<evidence type="ECO:0000256" key="6">
    <source>
        <dbReference type="SAM" id="Phobius"/>
    </source>
</evidence>
<keyword evidence="5 6" id="KW-0472">Membrane</keyword>
<proteinExistence type="inferred from homology"/>
<dbReference type="GO" id="GO:0034975">
    <property type="term" value="P:protein folding in endoplasmic reticulum"/>
    <property type="evidence" value="ECO:0007669"/>
    <property type="project" value="TreeGrafter"/>
</dbReference>
<evidence type="ECO:0000256" key="2">
    <source>
        <dbReference type="ARBA" id="ARBA00006109"/>
    </source>
</evidence>
<dbReference type="EMBL" id="PYFQ01000002">
    <property type="protein sequence ID" value="PSK39649.1"/>
    <property type="molecule type" value="Genomic_DNA"/>
</dbReference>
<dbReference type="VEuPathDB" id="FungiDB:C7M61_001451"/>
<dbReference type="GeneID" id="36564841"/>
<accession>A0A2P7YUL1</accession>
<evidence type="ECO:0000256" key="1">
    <source>
        <dbReference type="ARBA" id="ARBA00004127"/>
    </source>
</evidence>
<dbReference type="RefSeq" id="XP_024714739.1">
    <property type="nucleotide sequence ID" value="XM_024856859.1"/>
</dbReference>
<feature type="transmembrane region" description="Helical" evidence="6">
    <location>
        <begin position="37"/>
        <end position="56"/>
    </location>
</feature>
<evidence type="ECO:0000256" key="4">
    <source>
        <dbReference type="ARBA" id="ARBA00022989"/>
    </source>
</evidence>
<keyword evidence="3 6" id="KW-0812">Transmembrane</keyword>
<dbReference type="PANTHER" id="PTHR28144">
    <property type="entry name" value="ER MEMBRANE PROTEIN COMPLEX SUBUNIT 5"/>
    <property type="match status" value="1"/>
</dbReference>
<keyword evidence="9" id="KW-1185">Reference proteome</keyword>
<reference evidence="8 9" key="1">
    <citation type="submission" date="2018-03" db="EMBL/GenBank/DDBJ databases">
        <title>Candida pseudohaemulonii genome assembly and annotation.</title>
        <authorList>
            <person name="Munoz J.F."/>
            <person name="Gade L.G."/>
            <person name="Chow N.A."/>
            <person name="Litvintseva A.P."/>
            <person name="Loparev V.N."/>
            <person name="Cuomo C.A."/>
        </authorList>
    </citation>
    <scope>NUCLEOTIDE SEQUENCE [LARGE SCALE GENOMIC DNA]</scope>
    <source>
        <strain evidence="8 9">B12108</strain>
    </source>
</reference>
<keyword evidence="7" id="KW-0732">Signal</keyword>
<evidence type="ECO:0000256" key="3">
    <source>
        <dbReference type="ARBA" id="ARBA00022692"/>
    </source>
</evidence>
<evidence type="ECO:0000256" key="5">
    <source>
        <dbReference type="ARBA" id="ARBA00023136"/>
    </source>
</evidence>
<dbReference type="InterPro" id="IPR053279">
    <property type="entry name" value="EMC_subunit"/>
</dbReference>
<evidence type="ECO:0000313" key="9">
    <source>
        <dbReference type="Proteomes" id="UP000241107"/>
    </source>
</evidence>
<comment type="similarity">
    <text evidence="2">Belongs to the membrane magnesium transporter (TC 1.A.67) family.</text>
</comment>
<dbReference type="Pfam" id="PF10270">
    <property type="entry name" value="MMgT"/>
    <property type="match status" value="1"/>
</dbReference>